<name>A0A1I3EZP3_SELRU</name>
<dbReference type="PROSITE" id="PS51379">
    <property type="entry name" value="4FE4S_FER_2"/>
    <property type="match status" value="1"/>
</dbReference>
<comment type="similarity">
    <text evidence="8">Belongs to the 4Fe4S bacterial-type ferredoxin family. RnfC subfamily.</text>
</comment>
<dbReference type="NCBIfam" id="TIGR01945">
    <property type="entry name" value="rnfC"/>
    <property type="match status" value="1"/>
</dbReference>
<feature type="binding site" evidence="8">
    <location>
        <position position="366"/>
    </location>
    <ligand>
        <name>[4Fe-4S] cluster</name>
        <dbReference type="ChEBI" id="CHEBI:49883"/>
        <label>1</label>
    </ligand>
</feature>
<evidence type="ECO:0000256" key="7">
    <source>
        <dbReference type="ARBA" id="ARBA00023014"/>
    </source>
</evidence>
<dbReference type="PANTHER" id="PTHR43034">
    <property type="entry name" value="ION-TRANSLOCATING OXIDOREDUCTASE COMPLEX SUBUNIT C"/>
    <property type="match status" value="1"/>
</dbReference>
<accession>A0A1I3EZP3</accession>
<dbReference type="OrthoDB" id="9767754at2"/>
<feature type="binding site" evidence="8">
    <location>
        <position position="403"/>
    </location>
    <ligand>
        <name>[4Fe-4S] cluster</name>
        <dbReference type="ChEBI" id="CHEBI:49883"/>
        <label>2</label>
    </ligand>
</feature>
<dbReference type="InterPro" id="IPR037225">
    <property type="entry name" value="Nuo51_FMN-bd_sf"/>
</dbReference>
<feature type="binding site" evidence="8">
    <location>
        <position position="406"/>
    </location>
    <ligand>
        <name>[4Fe-4S] cluster</name>
        <dbReference type="ChEBI" id="CHEBI:49883"/>
        <label>2</label>
    </ligand>
</feature>
<feature type="binding site" evidence="8">
    <location>
        <position position="369"/>
    </location>
    <ligand>
        <name>[4Fe-4S] cluster</name>
        <dbReference type="ChEBI" id="CHEBI:49883"/>
        <label>1</label>
    </ligand>
</feature>
<evidence type="ECO:0000256" key="5">
    <source>
        <dbReference type="ARBA" id="ARBA00022982"/>
    </source>
</evidence>
<feature type="binding site" evidence="8">
    <location>
        <position position="413"/>
    </location>
    <ligand>
        <name>[4Fe-4S] cluster</name>
        <dbReference type="ChEBI" id="CHEBI:49883"/>
        <label>1</label>
    </ligand>
</feature>
<dbReference type="SUPFAM" id="SSF142019">
    <property type="entry name" value="Nqo1 FMN-binding domain-like"/>
    <property type="match status" value="1"/>
</dbReference>
<evidence type="ECO:0000313" key="10">
    <source>
        <dbReference type="EMBL" id="SFI04505.1"/>
    </source>
</evidence>
<dbReference type="GO" id="GO:0005886">
    <property type="term" value="C:plasma membrane"/>
    <property type="evidence" value="ECO:0007669"/>
    <property type="project" value="UniProtKB-SubCell"/>
</dbReference>
<feature type="binding site" evidence="8">
    <location>
        <position position="409"/>
    </location>
    <ligand>
        <name>[4Fe-4S] cluster</name>
        <dbReference type="ChEBI" id="CHEBI:49883"/>
        <label>2</label>
    </ligand>
</feature>
<dbReference type="PANTHER" id="PTHR43034:SF2">
    <property type="entry name" value="ION-TRANSLOCATING OXIDOREDUCTASE COMPLEX SUBUNIT C"/>
    <property type="match status" value="1"/>
</dbReference>
<evidence type="ECO:0000259" key="9">
    <source>
        <dbReference type="PROSITE" id="PS51379"/>
    </source>
</evidence>
<dbReference type="GO" id="GO:0022900">
    <property type="term" value="P:electron transport chain"/>
    <property type="evidence" value="ECO:0007669"/>
    <property type="project" value="UniProtKB-UniRule"/>
</dbReference>
<dbReference type="InterPro" id="IPR017900">
    <property type="entry name" value="4Fe4S_Fe_S_CS"/>
</dbReference>
<sequence length="451" mass="47668">MFKSFLGGIHPQDGKALTKDKPIEVMAPPAELVVPLSQHIGAPCAPCVKVGDVVKRGQLIGTSPAFMHADIHAPAAGKVVRIEERPHSGRISCPAVVIECDGADEWVEGLPLSRDWQAMTAEEILGAIQSAGIVGMGGATFPAHIKLNPSKPVDILILNGAECEPYLTADYRLMLEEPAHIVEGVQILAKVLGVKRSVIGIEDNKPEAIAALEKACAGTGIEVVALKTKYPQGAEKMLIKVIADREVPMGGLPMDVGAVVQNVGTVAAIDDAVVRGLPLTERVTTVSGDAVAEPKNLRVRIGTKFSDAIAFCGGLRETPDKLIAGGPMMGMAQTTAEVPIMKGSSGILALTRKVTEHGPEMNCIRCGRCVKACPMGLVPSMLSILSERQDFAGCRDEYGLMNCVECGCCTYVCSAKRNIVQYIKNAKGFVRAEMAKAKAKAEAQKKEGGAK</sequence>
<evidence type="ECO:0000256" key="4">
    <source>
        <dbReference type="ARBA" id="ARBA00022737"/>
    </source>
</evidence>
<gene>
    <name evidence="8" type="primary">rnfC</name>
    <name evidence="10" type="ORF">SAMN04487861_11257</name>
</gene>
<keyword evidence="6 8" id="KW-0408">Iron</keyword>
<dbReference type="SUPFAM" id="SSF46548">
    <property type="entry name" value="alpha-helical ferredoxin"/>
    <property type="match status" value="1"/>
</dbReference>
<evidence type="ECO:0000256" key="6">
    <source>
        <dbReference type="ARBA" id="ARBA00023004"/>
    </source>
</evidence>
<dbReference type="AlphaFoldDB" id="A0A1I3EZP3"/>
<keyword evidence="1 8" id="KW-0813">Transport</keyword>
<evidence type="ECO:0000256" key="8">
    <source>
        <dbReference type="HAMAP-Rule" id="MF_00461"/>
    </source>
</evidence>
<evidence type="ECO:0000256" key="3">
    <source>
        <dbReference type="ARBA" id="ARBA00022723"/>
    </source>
</evidence>
<dbReference type="Gene3D" id="3.40.50.11540">
    <property type="entry name" value="NADH-ubiquinone oxidoreductase 51kDa subunit"/>
    <property type="match status" value="1"/>
</dbReference>
<keyword evidence="4 8" id="KW-0677">Repeat</keyword>
<dbReference type="InterPro" id="IPR026902">
    <property type="entry name" value="RnfC_N"/>
</dbReference>
<keyword evidence="8" id="KW-1278">Translocase</keyword>
<dbReference type="NCBIfam" id="NF003454">
    <property type="entry name" value="PRK05035.1"/>
    <property type="match status" value="1"/>
</dbReference>
<dbReference type="Pfam" id="PF01512">
    <property type="entry name" value="Complex1_51K"/>
    <property type="match status" value="1"/>
</dbReference>
<evidence type="ECO:0000256" key="1">
    <source>
        <dbReference type="ARBA" id="ARBA00022448"/>
    </source>
</evidence>
<evidence type="ECO:0000256" key="2">
    <source>
        <dbReference type="ARBA" id="ARBA00022485"/>
    </source>
</evidence>
<dbReference type="InterPro" id="IPR019554">
    <property type="entry name" value="Soluble_ligand-bd"/>
</dbReference>
<dbReference type="EC" id="7.-.-.-" evidence="8"/>
<keyword evidence="2 8" id="KW-0004">4Fe-4S</keyword>
<comment type="subunit">
    <text evidence="8">The complex is composed of six subunits: RnfA, RnfB, RnfC, RnfD, RnfE and RnfG.</text>
</comment>
<dbReference type="GO" id="GO:0046872">
    <property type="term" value="F:metal ion binding"/>
    <property type="evidence" value="ECO:0007669"/>
    <property type="project" value="UniProtKB-KW"/>
</dbReference>
<dbReference type="GO" id="GO:0051539">
    <property type="term" value="F:4 iron, 4 sulfur cluster binding"/>
    <property type="evidence" value="ECO:0007669"/>
    <property type="project" value="UniProtKB-KW"/>
</dbReference>
<dbReference type="PROSITE" id="PS00198">
    <property type="entry name" value="4FE4S_FER_1"/>
    <property type="match status" value="1"/>
</dbReference>
<keyword evidence="8" id="KW-1003">Cell membrane</keyword>
<dbReference type="Pfam" id="PF13375">
    <property type="entry name" value="RnfC_N"/>
    <property type="match status" value="1"/>
</dbReference>
<keyword evidence="3 8" id="KW-0479">Metal-binding</keyword>
<dbReference type="InterPro" id="IPR017896">
    <property type="entry name" value="4Fe4S_Fe-S-bd"/>
</dbReference>
<keyword evidence="8" id="KW-0472">Membrane</keyword>
<dbReference type="Pfam" id="PF10531">
    <property type="entry name" value="SLBB"/>
    <property type="match status" value="1"/>
</dbReference>
<dbReference type="Proteomes" id="UP000183639">
    <property type="component" value="Unassembled WGS sequence"/>
</dbReference>
<keyword evidence="7 8" id="KW-0411">Iron-sulfur</keyword>
<reference evidence="10 11" key="1">
    <citation type="submission" date="2016-10" db="EMBL/GenBank/DDBJ databases">
        <authorList>
            <person name="de Groot N.N."/>
        </authorList>
    </citation>
    <scope>NUCLEOTIDE SEQUENCE [LARGE SCALE GENOMIC DNA]</scope>
    <source>
        <strain evidence="10 11">Z108</strain>
    </source>
</reference>
<proteinExistence type="inferred from homology"/>
<dbReference type="RefSeq" id="WP_075443648.1">
    <property type="nucleotide sequence ID" value="NZ_FOQK01000012.1"/>
</dbReference>
<comment type="function">
    <text evidence="8">Part of a membrane-bound complex that couples electron transfer with translocation of ions across the membrane.</text>
</comment>
<feature type="binding site" evidence="8">
    <location>
        <position position="363"/>
    </location>
    <ligand>
        <name>[4Fe-4S] cluster</name>
        <dbReference type="ChEBI" id="CHEBI:49883"/>
        <label>1</label>
    </ligand>
</feature>
<dbReference type="HAMAP" id="MF_00461">
    <property type="entry name" value="RsxC_RnfC"/>
    <property type="match status" value="1"/>
</dbReference>
<dbReference type="GO" id="GO:0009055">
    <property type="term" value="F:electron transfer activity"/>
    <property type="evidence" value="ECO:0007669"/>
    <property type="project" value="InterPro"/>
</dbReference>
<comment type="cofactor">
    <cofactor evidence="8">
        <name>[4Fe-4S] cluster</name>
        <dbReference type="ChEBI" id="CHEBI:49883"/>
    </cofactor>
    <text evidence="8">Binds 2 [4Fe-4S] clusters per subunit.</text>
</comment>
<comment type="subcellular location">
    <subcellularLocation>
        <location evidence="8">Cell membrane</location>
        <topology evidence="8">Peripheral membrane protein</topology>
    </subcellularLocation>
</comment>
<protein>
    <recommendedName>
        <fullName evidence="8">Ion-translocating oxidoreductase complex subunit C</fullName>
        <ecNumber evidence="8">7.-.-.-</ecNumber>
    </recommendedName>
    <alternativeName>
        <fullName evidence="8">Rnf electron transport complex subunit C</fullName>
    </alternativeName>
</protein>
<evidence type="ECO:0000313" key="11">
    <source>
        <dbReference type="Proteomes" id="UP000183639"/>
    </source>
</evidence>
<keyword evidence="5 8" id="KW-0249">Electron transport</keyword>
<dbReference type="EMBL" id="FOQK01000012">
    <property type="protein sequence ID" value="SFI04505.1"/>
    <property type="molecule type" value="Genomic_DNA"/>
</dbReference>
<feature type="domain" description="4Fe-4S ferredoxin-type" evidence="9">
    <location>
        <begin position="353"/>
        <end position="384"/>
    </location>
</feature>
<organism evidence="10 11">
    <name type="scientific">Selenomonas ruminantium</name>
    <dbReference type="NCBI Taxonomy" id="971"/>
    <lineage>
        <taxon>Bacteria</taxon>
        <taxon>Bacillati</taxon>
        <taxon>Bacillota</taxon>
        <taxon>Negativicutes</taxon>
        <taxon>Selenomonadales</taxon>
        <taxon>Selenomonadaceae</taxon>
        <taxon>Selenomonas</taxon>
    </lineage>
</organism>
<feature type="binding site" evidence="8">
    <location>
        <position position="373"/>
    </location>
    <ligand>
        <name>[4Fe-4S] cluster</name>
        <dbReference type="ChEBI" id="CHEBI:49883"/>
        <label>2</label>
    </ligand>
</feature>
<dbReference type="InterPro" id="IPR011538">
    <property type="entry name" value="Nuo51_FMN-bd"/>
</dbReference>
<dbReference type="Gene3D" id="3.30.70.20">
    <property type="match status" value="1"/>
</dbReference>
<dbReference type="InterPro" id="IPR010208">
    <property type="entry name" value="Ion_transpt_RnfC/RsxC"/>
</dbReference>